<dbReference type="GO" id="GO:0160140">
    <property type="term" value="F:23S rRNA pseudouridine(1911/1915/1917) synthase activity"/>
    <property type="evidence" value="ECO:0007669"/>
    <property type="project" value="UniProtKB-EC"/>
</dbReference>
<feature type="active site" evidence="6">
    <location>
        <position position="138"/>
    </location>
</feature>
<evidence type="ECO:0000256" key="6">
    <source>
        <dbReference type="PIRSR" id="PIRSR606225-1"/>
    </source>
</evidence>
<comment type="catalytic activity">
    <reaction evidence="8">
        <text>a uridine in RNA = a pseudouridine in RNA</text>
        <dbReference type="Rhea" id="RHEA:48348"/>
        <dbReference type="Rhea" id="RHEA-COMP:12068"/>
        <dbReference type="Rhea" id="RHEA-COMP:12069"/>
        <dbReference type="ChEBI" id="CHEBI:65314"/>
        <dbReference type="ChEBI" id="CHEBI:65315"/>
    </reaction>
</comment>
<dbReference type="CDD" id="cd02869">
    <property type="entry name" value="PseudoU_synth_RluA_like"/>
    <property type="match status" value="1"/>
</dbReference>
<dbReference type="GO" id="GO:0003723">
    <property type="term" value="F:RNA binding"/>
    <property type="evidence" value="ECO:0007669"/>
    <property type="project" value="UniProtKB-KW"/>
</dbReference>
<comment type="caution">
    <text evidence="11">The sequence shown here is derived from an EMBL/GenBank/DDBJ whole genome shotgun (WGS) entry which is preliminary data.</text>
</comment>
<reference evidence="11" key="2">
    <citation type="submission" date="2022-08" db="EMBL/GenBank/DDBJ databases">
        <authorList>
            <person name="Dong C."/>
        </authorList>
    </citation>
    <scope>NUCLEOTIDE SEQUENCE</scope>
    <source>
        <strain evidence="11">59MF3M-4</strain>
    </source>
</reference>
<dbReference type="EMBL" id="JAOANI010000028">
    <property type="protein sequence ID" value="MCT7360568.1"/>
    <property type="molecule type" value="Genomic_DNA"/>
</dbReference>
<accession>A0A9X2WHP5</accession>
<reference evidence="11" key="1">
    <citation type="journal article" date="2022" name="Front. Microbiol.">
        <title>Genome-based taxonomic rearrangement of Oceanobacter-related bacteria including the description of Thalassolituus hydrocarbonoclasticus sp. nov. and Thalassolituus pacificus sp. nov. and emended description of the genus Thalassolituus.</title>
        <authorList>
            <person name="Dong C."/>
            <person name="Wei L."/>
            <person name="Wang J."/>
            <person name="Lai Q."/>
            <person name="Huang Z."/>
            <person name="Shao Z."/>
        </authorList>
    </citation>
    <scope>NUCLEOTIDE SEQUENCE</scope>
    <source>
        <strain evidence="11">59MF3M-4</strain>
    </source>
</reference>
<dbReference type="FunFam" id="3.30.2350.10:FF:000006">
    <property type="entry name" value="Pseudouridine synthase"/>
    <property type="match status" value="1"/>
</dbReference>
<sequence>MSNQISNRVEVPFTMGNKRLDQVAAQLFPDYSRSRLQQWIKDGQLTVDGKPWRGRDKLTGGETLILEAELAPEGNWQAEEIPLNIIYEDDHIIVINKPADLVVHPAAGNQDGTLLNGLLHHCPQLENIPRAGIVHRLDKDTTGLMVVAKTLQAQNNLVGQLQDRSMGREYEAVVQGVMTGGGKVDQPIGRHGTQRTKMAVNPMGKEALTHYRVLKKFPTHTYIRLKLETGRTHQIRVHMSHIGYPLVGDSTYAARTRLTKGIGPELRDTLLHFGRQALHARKLGLIHPDTDEWMEWEVDLPQDFIHLLDVLEADAER</sequence>
<evidence type="ECO:0000259" key="10">
    <source>
        <dbReference type="Pfam" id="PF01479"/>
    </source>
</evidence>
<dbReference type="InterPro" id="IPR002942">
    <property type="entry name" value="S4_RNA-bd"/>
</dbReference>
<keyword evidence="2 7" id="KW-0694">RNA-binding</keyword>
<dbReference type="Pfam" id="PF01479">
    <property type="entry name" value="S4"/>
    <property type="match status" value="1"/>
</dbReference>
<feature type="domain" description="Pseudouridine synthase RsuA/RluA-like" evidence="9">
    <location>
        <begin position="91"/>
        <end position="241"/>
    </location>
</feature>
<evidence type="ECO:0000256" key="4">
    <source>
        <dbReference type="ARBA" id="ARBA00036882"/>
    </source>
</evidence>
<comment type="function">
    <text evidence="5">Responsible for synthesis of pseudouridine from uracil at positions 1911, 1915 and 1917 in 23S ribosomal RNA.</text>
</comment>
<feature type="domain" description="RNA-binding S4" evidence="10">
    <location>
        <begin position="19"/>
        <end position="62"/>
    </location>
</feature>
<protein>
    <recommendedName>
        <fullName evidence="8">Pseudouridine synthase</fullName>
        <ecNumber evidence="8">5.4.99.-</ecNumber>
    </recommendedName>
</protein>
<dbReference type="SUPFAM" id="SSF55120">
    <property type="entry name" value="Pseudouridine synthase"/>
    <property type="match status" value="1"/>
</dbReference>
<evidence type="ECO:0000256" key="2">
    <source>
        <dbReference type="ARBA" id="ARBA00022884"/>
    </source>
</evidence>
<dbReference type="CDD" id="cd00165">
    <property type="entry name" value="S4"/>
    <property type="match status" value="1"/>
</dbReference>
<evidence type="ECO:0000256" key="7">
    <source>
        <dbReference type="PROSITE-ProRule" id="PRU00182"/>
    </source>
</evidence>
<proteinExistence type="inferred from homology"/>
<name>A0A9X2WHP5_9GAMM</name>
<evidence type="ECO:0000256" key="8">
    <source>
        <dbReference type="RuleBase" id="RU362028"/>
    </source>
</evidence>
<dbReference type="InterPro" id="IPR006224">
    <property type="entry name" value="PsdUridine_synth_RluA-like_CS"/>
</dbReference>
<comment type="catalytic activity">
    <reaction evidence="4">
        <text>uridine(1911/1915/1917) in 23S rRNA = pseudouridine(1911/1915/1917) in 23S rRNA</text>
        <dbReference type="Rhea" id="RHEA:42524"/>
        <dbReference type="Rhea" id="RHEA-COMP:10097"/>
        <dbReference type="Rhea" id="RHEA-COMP:10098"/>
        <dbReference type="ChEBI" id="CHEBI:65314"/>
        <dbReference type="ChEBI" id="CHEBI:65315"/>
        <dbReference type="EC" id="5.4.99.23"/>
    </reaction>
</comment>
<dbReference type="NCBIfam" id="NF008385">
    <property type="entry name" value="PRK11180.1"/>
    <property type="match status" value="1"/>
</dbReference>
<dbReference type="InterPro" id="IPR006225">
    <property type="entry name" value="PsdUridine_synth_RluC/D"/>
</dbReference>
<dbReference type="Pfam" id="PF00849">
    <property type="entry name" value="PseudoU_synth_2"/>
    <property type="match status" value="1"/>
</dbReference>
<keyword evidence="12" id="KW-1185">Reference proteome</keyword>
<organism evidence="11 12">
    <name type="scientific">Thalassolituus pacificus</name>
    <dbReference type="NCBI Taxonomy" id="2975440"/>
    <lineage>
        <taxon>Bacteria</taxon>
        <taxon>Pseudomonadati</taxon>
        <taxon>Pseudomonadota</taxon>
        <taxon>Gammaproteobacteria</taxon>
        <taxon>Oceanospirillales</taxon>
        <taxon>Oceanospirillaceae</taxon>
        <taxon>Thalassolituus</taxon>
    </lineage>
</organism>
<evidence type="ECO:0000256" key="1">
    <source>
        <dbReference type="ARBA" id="ARBA00010876"/>
    </source>
</evidence>
<dbReference type="GO" id="GO:0000455">
    <property type="term" value="P:enzyme-directed rRNA pseudouridine synthesis"/>
    <property type="evidence" value="ECO:0007669"/>
    <property type="project" value="TreeGrafter"/>
</dbReference>
<comment type="similarity">
    <text evidence="1 8">Belongs to the pseudouridine synthase RluA family.</text>
</comment>
<dbReference type="EC" id="5.4.99.-" evidence="8"/>
<gene>
    <name evidence="11" type="primary">rluD</name>
    <name evidence="11" type="ORF">NYR02_16220</name>
</gene>
<dbReference type="PROSITE" id="PS01129">
    <property type="entry name" value="PSI_RLU"/>
    <property type="match status" value="1"/>
</dbReference>
<dbReference type="AlphaFoldDB" id="A0A9X2WHP5"/>
<dbReference type="RefSeq" id="WP_260977399.1">
    <property type="nucleotide sequence ID" value="NZ_JAOANI010000028.1"/>
</dbReference>
<dbReference type="InterPro" id="IPR050188">
    <property type="entry name" value="RluA_PseudoU_synthase"/>
</dbReference>
<dbReference type="SUPFAM" id="SSF55174">
    <property type="entry name" value="Alpha-L RNA-binding motif"/>
    <property type="match status" value="1"/>
</dbReference>
<dbReference type="InterPro" id="IPR036986">
    <property type="entry name" value="S4_RNA-bd_sf"/>
</dbReference>
<evidence type="ECO:0000313" key="11">
    <source>
        <dbReference type="EMBL" id="MCT7360568.1"/>
    </source>
</evidence>
<dbReference type="Gene3D" id="3.10.290.10">
    <property type="entry name" value="RNA-binding S4 domain"/>
    <property type="match status" value="1"/>
</dbReference>
<keyword evidence="3 8" id="KW-0413">Isomerase</keyword>
<evidence type="ECO:0000313" key="12">
    <source>
        <dbReference type="Proteomes" id="UP001147830"/>
    </source>
</evidence>
<dbReference type="InterPro" id="IPR006145">
    <property type="entry name" value="PsdUridine_synth_RsuA/RluA"/>
</dbReference>
<dbReference type="InterPro" id="IPR020103">
    <property type="entry name" value="PsdUridine_synth_cat_dom_sf"/>
</dbReference>
<dbReference type="Gene3D" id="3.30.2350.10">
    <property type="entry name" value="Pseudouridine synthase"/>
    <property type="match status" value="1"/>
</dbReference>
<dbReference type="PANTHER" id="PTHR21600:SF44">
    <property type="entry name" value="RIBOSOMAL LARGE SUBUNIT PSEUDOURIDINE SYNTHASE D"/>
    <property type="match status" value="1"/>
</dbReference>
<evidence type="ECO:0000256" key="5">
    <source>
        <dbReference type="ARBA" id="ARBA00056072"/>
    </source>
</evidence>
<dbReference type="Proteomes" id="UP001147830">
    <property type="component" value="Unassembled WGS sequence"/>
</dbReference>
<dbReference type="PANTHER" id="PTHR21600">
    <property type="entry name" value="MITOCHONDRIAL RNA PSEUDOURIDINE SYNTHASE"/>
    <property type="match status" value="1"/>
</dbReference>
<evidence type="ECO:0000259" key="9">
    <source>
        <dbReference type="Pfam" id="PF00849"/>
    </source>
</evidence>
<dbReference type="NCBIfam" id="TIGR00005">
    <property type="entry name" value="rluA_subfam"/>
    <property type="match status" value="1"/>
</dbReference>
<evidence type="ECO:0000256" key="3">
    <source>
        <dbReference type="ARBA" id="ARBA00023235"/>
    </source>
</evidence>
<dbReference type="PROSITE" id="PS50889">
    <property type="entry name" value="S4"/>
    <property type="match status" value="1"/>
</dbReference>